<name>A0A814BQU8_9BILA</name>
<dbReference type="GO" id="GO:0016020">
    <property type="term" value="C:membrane"/>
    <property type="evidence" value="ECO:0007669"/>
    <property type="project" value="TreeGrafter"/>
</dbReference>
<dbReference type="InterPro" id="IPR010721">
    <property type="entry name" value="UstE-like"/>
</dbReference>
<evidence type="ECO:0000313" key="3">
    <source>
        <dbReference type="EMBL" id="CAF3709073.1"/>
    </source>
</evidence>
<reference evidence="2" key="1">
    <citation type="submission" date="2021-02" db="EMBL/GenBank/DDBJ databases">
        <authorList>
            <person name="Nowell W R."/>
        </authorList>
    </citation>
    <scope>NUCLEOTIDE SEQUENCE</scope>
</reference>
<evidence type="ECO:0000313" key="2">
    <source>
        <dbReference type="EMBL" id="CAF0931163.1"/>
    </source>
</evidence>
<dbReference type="PANTHER" id="PTHR32251">
    <property type="entry name" value="3-OXO-5-ALPHA-STEROID 4-DEHYDROGENASE"/>
    <property type="match status" value="1"/>
</dbReference>
<dbReference type="EMBL" id="CAJNOQ010001982">
    <property type="protein sequence ID" value="CAF0931163.1"/>
    <property type="molecule type" value="Genomic_DNA"/>
</dbReference>
<dbReference type="PANTHER" id="PTHR32251:SF17">
    <property type="entry name" value="STEROID 5-ALPHA REDUCTASE C-TERMINAL DOMAIN-CONTAINING PROTEIN"/>
    <property type="match status" value="1"/>
</dbReference>
<dbReference type="AlphaFoldDB" id="A0A814BQU8"/>
<organism evidence="2 4">
    <name type="scientific">Didymodactylos carnosus</name>
    <dbReference type="NCBI Taxonomy" id="1234261"/>
    <lineage>
        <taxon>Eukaryota</taxon>
        <taxon>Metazoa</taxon>
        <taxon>Spiralia</taxon>
        <taxon>Gnathifera</taxon>
        <taxon>Rotifera</taxon>
        <taxon>Eurotatoria</taxon>
        <taxon>Bdelloidea</taxon>
        <taxon>Philodinida</taxon>
        <taxon>Philodinidae</taxon>
        <taxon>Didymodactylos</taxon>
    </lineage>
</organism>
<keyword evidence="1" id="KW-0812">Transmembrane</keyword>
<protein>
    <recommendedName>
        <fullName evidence="5">Steroid 5-alpha reductase C-terminal domain-containing protein</fullName>
    </recommendedName>
</protein>
<dbReference type="Gene3D" id="1.20.120.1630">
    <property type="match status" value="1"/>
</dbReference>
<accession>A0A814BQU8</accession>
<keyword evidence="1" id="KW-1133">Transmembrane helix</keyword>
<keyword evidence="4" id="KW-1185">Reference proteome</keyword>
<dbReference type="Pfam" id="PF06966">
    <property type="entry name" value="DUF1295"/>
    <property type="match status" value="1"/>
</dbReference>
<dbReference type="PROSITE" id="PS50244">
    <property type="entry name" value="S5A_REDUCTASE"/>
    <property type="match status" value="1"/>
</dbReference>
<feature type="transmembrane region" description="Helical" evidence="1">
    <location>
        <begin position="31"/>
        <end position="48"/>
    </location>
</feature>
<feature type="transmembrane region" description="Helical" evidence="1">
    <location>
        <begin position="99"/>
        <end position="119"/>
    </location>
</feature>
<feature type="transmembrane region" description="Helical" evidence="1">
    <location>
        <begin position="60"/>
        <end position="79"/>
    </location>
</feature>
<feature type="transmembrane region" description="Helical" evidence="1">
    <location>
        <begin position="131"/>
        <end position="149"/>
    </location>
</feature>
<comment type="caution">
    <text evidence="2">The sequence shown here is derived from an EMBL/GenBank/DDBJ whole genome shotgun (WGS) entry which is preliminary data.</text>
</comment>
<dbReference type="Proteomes" id="UP000663829">
    <property type="component" value="Unassembled WGS sequence"/>
</dbReference>
<evidence type="ECO:0000313" key="4">
    <source>
        <dbReference type="Proteomes" id="UP000663829"/>
    </source>
</evidence>
<keyword evidence="1" id="KW-0472">Membrane</keyword>
<sequence length="279" mass="32418">MGQQVAKLATVDFSIQFVGWIISTLFHTEKFYDLTGSLTFIALTYLSLNNSRRYLRQNVQSTCVFVWALRLGAYLFYRILQTGKDARFDEIRDSPVKLFGVWMMQGVWVLITLLPTIYVNRQRIDRKITTTDYLGWSIWLFGFLFEIIADGQKYAFKNNPANRDKFIDSGLWSISRHPNYFGEICAWSGLYISSSHMLQGFEHLCALSPIFVTLMISFLSGIPPQERSAMKRFGGNPAYRFYRSTTPILTEVRDSRPYIIVLRRILTYTVLHPSYDVEI</sequence>
<proteinExistence type="predicted"/>
<dbReference type="EMBL" id="CAJOBC010001982">
    <property type="protein sequence ID" value="CAF3709073.1"/>
    <property type="molecule type" value="Genomic_DNA"/>
</dbReference>
<evidence type="ECO:0000256" key="1">
    <source>
        <dbReference type="SAM" id="Phobius"/>
    </source>
</evidence>
<dbReference type="OrthoDB" id="67965at2759"/>
<dbReference type="Proteomes" id="UP000681722">
    <property type="component" value="Unassembled WGS sequence"/>
</dbReference>
<evidence type="ECO:0008006" key="5">
    <source>
        <dbReference type="Google" id="ProtNLM"/>
    </source>
</evidence>
<gene>
    <name evidence="2" type="ORF">GPM918_LOCUS10189</name>
    <name evidence="3" type="ORF">SRO942_LOCUS10190</name>
</gene>
<feature type="transmembrane region" description="Helical" evidence="1">
    <location>
        <begin position="201"/>
        <end position="222"/>
    </location>
</feature>